<evidence type="ECO:0000256" key="6">
    <source>
        <dbReference type="ARBA" id="ARBA00022840"/>
    </source>
</evidence>
<dbReference type="GO" id="GO:0004674">
    <property type="term" value="F:protein serine/threonine kinase activity"/>
    <property type="evidence" value="ECO:0007669"/>
    <property type="project" value="UniProtKB-KW"/>
</dbReference>
<protein>
    <recommendedName>
        <fullName evidence="1">non-specific serine/threonine protein kinase</fullName>
        <ecNumber evidence="1">2.7.11.1</ecNumber>
    </recommendedName>
</protein>
<evidence type="ECO:0000256" key="2">
    <source>
        <dbReference type="ARBA" id="ARBA00022527"/>
    </source>
</evidence>
<dbReference type="InterPro" id="IPR008271">
    <property type="entry name" value="Ser/Thr_kinase_AS"/>
</dbReference>
<dbReference type="PROSITE" id="PS00107">
    <property type="entry name" value="PROTEIN_KINASE_ATP"/>
    <property type="match status" value="1"/>
</dbReference>
<dbReference type="InterPro" id="IPR000719">
    <property type="entry name" value="Prot_kinase_dom"/>
</dbReference>
<dbReference type="Pfam" id="PF00069">
    <property type="entry name" value="Pkinase"/>
    <property type="match status" value="1"/>
</dbReference>
<feature type="transmembrane region" description="Helical" evidence="9">
    <location>
        <begin position="360"/>
        <end position="384"/>
    </location>
</feature>
<dbReference type="AlphaFoldDB" id="A0A6I4NWK0"/>
<keyword evidence="9" id="KW-1133">Transmembrane helix</keyword>
<dbReference type="PANTHER" id="PTHR43289:SF6">
    <property type="entry name" value="SERINE_THREONINE-PROTEIN KINASE NEKL-3"/>
    <property type="match status" value="1"/>
</dbReference>
<evidence type="ECO:0000256" key="9">
    <source>
        <dbReference type="SAM" id="Phobius"/>
    </source>
</evidence>
<keyword evidence="9" id="KW-0472">Membrane</keyword>
<feature type="domain" description="Protein kinase" evidence="10">
    <location>
        <begin position="36"/>
        <end position="299"/>
    </location>
</feature>
<proteinExistence type="predicted"/>
<feature type="region of interest" description="Disordered" evidence="8">
    <location>
        <begin position="1"/>
        <end position="26"/>
    </location>
</feature>
<sequence>MRHAPAPGATAPRSAGRLGGTVSRRIPSTPPILPGFTFVQVLGSGGFADVFLYEQNLPRRHVAVKVMLADVVTDELRRAFQTEADLMAGLGAHPAILTVHQAGVAADGRPYLVMEPCTPAIGQGYRFSPLAVPDALAVMIAIGGAAESAHRAGILHRDIKPSNILTTAYGHPVLSDFGIAVRHRSEPAPDSVGLSIPWTAPEVLQDESGGSVASEVYSLGATLYSLLAGRSPFERVDGDNGANVLAQRIRRAAPEPIGRSDVPASLEAIIRRSLDKRPEERQRSAVAFVRDLQAVESELGLDQTPIDLVVDGFATGVPIDREHPTVAASDDVHAPRRRRRPPLRPAAQTAGPVRSRGRGFVLAACAIALVVGAGAGAALTWWFVGSGAA</sequence>
<feature type="region of interest" description="Disordered" evidence="8">
    <location>
        <begin position="324"/>
        <end position="351"/>
    </location>
</feature>
<evidence type="ECO:0000256" key="4">
    <source>
        <dbReference type="ARBA" id="ARBA00022741"/>
    </source>
</evidence>
<evidence type="ECO:0000256" key="5">
    <source>
        <dbReference type="ARBA" id="ARBA00022777"/>
    </source>
</evidence>
<keyword evidence="6 7" id="KW-0067">ATP-binding</keyword>
<comment type="caution">
    <text evidence="11">The sequence shown here is derived from an EMBL/GenBank/DDBJ whole genome shotgun (WGS) entry which is preliminary data.</text>
</comment>
<dbReference type="EMBL" id="WSTA01000036">
    <property type="protein sequence ID" value="MWB98776.1"/>
    <property type="molecule type" value="Genomic_DNA"/>
</dbReference>
<keyword evidence="4 7" id="KW-0547">Nucleotide-binding</keyword>
<feature type="binding site" evidence="7">
    <location>
        <position position="65"/>
    </location>
    <ligand>
        <name>ATP</name>
        <dbReference type="ChEBI" id="CHEBI:30616"/>
    </ligand>
</feature>
<evidence type="ECO:0000256" key="1">
    <source>
        <dbReference type="ARBA" id="ARBA00012513"/>
    </source>
</evidence>
<dbReference type="InterPro" id="IPR017441">
    <property type="entry name" value="Protein_kinase_ATP_BS"/>
</dbReference>
<evidence type="ECO:0000256" key="7">
    <source>
        <dbReference type="PROSITE-ProRule" id="PRU10141"/>
    </source>
</evidence>
<dbReference type="Gene3D" id="1.10.510.10">
    <property type="entry name" value="Transferase(Phosphotransferase) domain 1"/>
    <property type="match status" value="1"/>
</dbReference>
<dbReference type="Gene3D" id="3.30.200.20">
    <property type="entry name" value="Phosphorylase Kinase, domain 1"/>
    <property type="match status" value="1"/>
</dbReference>
<feature type="compositionally biased region" description="Basic and acidic residues" evidence="8">
    <location>
        <begin position="324"/>
        <end position="334"/>
    </location>
</feature>
<evidence type="ECO:0000256" key="3">
    <source>
        <dbReference type="ARBA" id="ARBA00022679"/>
    </source>
</evidence>
<keyword evidence="9" id="KW-0812">Transmembrane</keyword>
<keyword evidence="2" id="KW-0723">Serine/threonine-protein kinase</keyword>
<dbReference type="SUPFAM" id="SSF56112">
    <property type="entry name" value="Protein kinase-like (PK-like)"/>
    <property type="match status" value="1"/>
</dbReference>
<evidence type="ECO:0000259" key="10">
    <source>
        <dbReference type="PROSITE" id="PS50011"/>
    </source>
</evidence>
<evidence type="ECO:0000256" key="8">
    <source>
        <dbReference type="SAM" id="MobiDB-lite"/>
    </source>
</evidence>
<dbReference type="CDD" id="cd14014">
    <property type="entry name" value="STKc_PknB_like"/>
    <property type="match status" value="1"/>
</dbReference>
<dbReference type="PROSITE" id="PS00108">
    <property type="entry name" value="PROTEIN_KINASE_ST"/>
    <property type="match status" value="1"/>
</dbReference>
<dbReference type="GO" id="GO:0005524">
    <property type="term" value="F:ATP binding"/>
    <property type="evidence" value="ECO:0007669"/>
    <property type="project" value="UniProtKB-UniRule"/>
</dbReference>
<evidence type="ECO:0000313" key="11">
    <source>
        <dbReference type="EMBL" id="MWB98776.1"/>
    </source>
</evidence>
<dbReference type="InterPro" id="IPR011009">
    <property type="entry name" value="Kinase-like_dom_sf"/>
</dbReference>
<keyword evidence="5 11" id="KW-0418">Kinase</keyword>
<accession>A0A6I4NWK0</accession>
<evidence type="ECO:0000313" key="12">
    <source>
        <dbReference type="Proteomes" id="UP000438182"/>
    </source>
</evidence>
<organism evidence="11 12">
    <name type="scientific">Agromyces seonyuensis</name>
    <dbReference type="NCBI Taxonomy" id="2662446"/>
    <lineage>
        <taxon>Bacteria</taxon>
        <taxon>Bacillati</taxon>
        <taxon>Actinomycetota</taxon>
        <taxon>Actinomycetes</taxon>
        <taxon>Micrococcales</taxon>
        <taxon>Microbacteriaceae</taxon>
        <taxon>Agromyces</taxon>
    </lineage>
</organism>
<name>A0A6I4NWK0_9MICO</name>
<dbReference type="EC" id="2.7.11.1" evidence="1"/>
<dbReference type="PROSITE" id="PS50011">
    <property type="entry name" value="PROTEIN_KINASE_DOM"/>
    <property type="match status" value="1"/>
</dbReference>
<dbReference type="Proteomes" id="UP000438182">
    <property type="component" value="Unassembled WGS sequence"/>
</dbReference>
<dbReference type="PANTHER" id="PTHR43289">
    <property type="entry name" value="MITOGEN-ACTIVATED PROTEIN KINASE KINASE KINASE 20-RELATED"/>
    <property type="match status" value="1"/>
</dbReference>
<dbReference type="SMART" id="SM00220">
    <property type="entry name" value="S_TKc"/>
    <property type="match status" value="1"/>
</dbReference>
<gene>
    <name evidence="11" type="ORF">GB864_09485</name>
</gene>
<keyword evidence="3" id="KW-0808">Transferase</keyword>
<reference evidence="11 12" key="1">
    <citation type="submission" date="2019-12" db="EMBL/GenBank/DDBJ databases">
        <authorList>
            <person name="Kim Y.S."/>
        </authorList>
    </citation>
    <scope>NUCLEOTIDE SEQUENCE [LARGE SCALE GENOMIC DNA]</scope>
    <source>
        <strain evidence="11 12">MMS17-SY077</strain>
    </source>
</reference>
<keyword evidence="12" id="KW-1185">Reference proteome</keyword>